<reference evidence="6" key="1">
    <citation type="submission" date="2022-10" db="EMBL/GenBank/DDBJ databases">
        <title>Culturing micro-colonial fungi from biological soil crusts in the Mojave desert and describing Neophaeococcomyces mojavensis, and introducing the new genera and species Taxawa tesnikishii.</title>
        <authorList>
            <person name="Kurbessoian T."/>
            <person name="Stajich J.E."/>
        </authorList>
    </citation>
    <scope>NUCLEOTIDE SEQUENCE</scope>
    <source>
        <strain evidence="6">TK_1</strain>
    </source>
</reference>
<evidence type="ECO:0000313" key="7">
    <source>
        <dbReference type="Proteomes" id="UP001172684"/>
    </source>
</evidence>
<dbReference type="Proteomes" id="UP001172684">
    <property type="component" value="Unassembled WGS sequence"/>
</dbReference>
<protein>
    <recommendedName>
        <fullName evidence="2">Autophagy-related protein 14</fullName>
    </recommendedName>
</protein>
<sequence length="522" mass="57646">MECDICGKGLGPKEPLHCATCARSALYPLRIEHVTTLLEKEKLGKHVEAVVKGTADPAARSISLSGLLVNTHESSKKVKLEQIRAETAQATERFNLITEQIELLKRQIEESKKEMAARKEAIAQRRSDLASANHDVEARRSNELEKVLKSVRHANQRLERTHTQTVDARMYLCRAAAELAGLKEQKRMSRDGTLKMGYFIGGLPITDLRNLHTASPRQLTASLTLVARLLVQISHYLGLRLPAEIVLPHKDWPLPTIYSLSSSYTSRDVSFPGSSEPASSTNSPAASRTFEHRRPPPRPRTLYIYSPLPKLVKEDPAAYSVFVEGVTLLAWDVAWLCYTQGMHSEFADLEAICQMGKNLHQLLVARPPAPTRHNSSRSVTPAPDSQASPLLSTPSVTVGHFSHGTAHSFLGAAAGNDYMRDWQARTPTKLIDKVKITLAENMQNIEWEMLDEKEWADAEGALIEEPEVIGARAQKAAEKPRDGGSVISQSTVTQESVQTEAGRAKGVNGWTKLKPRNGESSK</sequence>
<dbReference type="Pfam" id="PF10186">
    <property type="entry name" value="ATG14"/>
    <property type="match status" value="1"/>
</dbReference>
<name>A0ABQ9P4C1_9PEZI</name>
<proteinExistence type="inferred from homology"/>
<dbReference type="PANTHER" id="PTHR15157:SF13">
    <property type="entry name" value="AUTOPHAGY-RELATED PROTEIN 14"/>
    <property type="match status" value="1"/>
</dbReference>
<feature type="region of interest" description="Disordered" evidence="5">
    <location>
        <begin position="368"/>
        <end position="394"/>
    </location>
</feature>
<comment type="caution">
    <text evidence="6">The sequence shown here is derived from an EMBL/GenBank/DDBJ whole genome shotgun (WGS) entry which is preliminary data.</text>
</comment>
<feature type="region of interest" description="Disordered" evidence="5">
    <location>
        <begin position="271"/>
        <end position="298"/>
    </location>
</feature>
<accession>A0ABQ9P4C1</accession>
<gene>
    <name evidence="6" type="ORF">H2201_000754</name>
</gene>
<dbReference type="PANTHER" id="PTHR15157">
    <property type="entry name" value="UV RADIATION RESISTANCE-ASSOCIATED GENE PROTEIN"/>
    <property type="match status" value="1"/>
</dbReference>
<evidence type="ECO:0000256" key="2">
    <source>
        <dbReference type="ARBA" id="ARBA00013807"/>
    </source>
</evidence>
<dbReference type="InterPro" id="IPR018791">
    <property type="entry name" value="UV_resistance/autophagy_Atg14"/>
</dbReference>
<keyword evidence="7" id="KW-1185">Reference proteome</keyword>
<organism evidence="6 7">
    <name type="scientific">Coniosporium apollinis</name>
    <dbReference type="NCBI Taxonomy" id="61459"/>
    <lineage>
        <taxon>Eukaryota</taxon>
        <taxon>Fungi</taxon>
        <taxon>Dikarya</taxon>
        <taxon>Ascomycota</taxon>
        <taxon>Pezizomycotina</taxon>
        <taxon>Dothideomycetes</taxon>
        <taxon>Dothideomycetes incertae sedis</taxon>
        <taxon>Coniosporium</taxon>
    </lineage>
</organism>
<comment type="similarity">
    <text evidence="1">Belongs to the ATG14 family.</text>
</comment>
<evidence type="ECO:0000313" key="6">
    <source>
        <dbReference type="EMBL" id="KAJ9668928.1"/>
    </source>
</evidence>
<evidence type="ECO:0000256" key="4">
    <source>
        <dbReference type="SAM" id="Coils"/>
    </source>
</evidence>
<feature type="coiled-coil region" evidence="4">
    <location>
        <begin position="94"/>
        <end position="161"/>
    </location>
</feature>
<feature type="compositionally biased region" description="Polar residues" evidence="5">
    <location>
        <begin position="271"/>
        <end position="286"/>
    </location>
</feature>
<evidence type="ECO:0000256" key="1">
    <source>
        <dbReference type="ARBA" id="ARBA00009574"/>
    </source>
</evidence>
<feature type="compositionally biased region" description="Polar residues" evidence="5">
    <location>
        <begin position="372"/>
        <end position="394"/>
    </location>
</feature>
<dbReference type="EMBL" id="JAPDRL010000004">
    <property type="protein sequence ID" value="KAJ9668928.1"/>
    <property type="molecule type" value="Genomic_DNA"/>
</dbReference>
<feature type="compositionally biased region" description="Polar residues" evidence="5">
    <location>
        <begin position="486"/>
        <end position="499"/>
    </location>
</feature>
<evidence type="ECO:0000256" key="5">
    <source>
        <dbReference type="SAM" id="MobiDB-lite"/>
    </source>
</evidence>
<evidence type="ECO:0000256" key="3">
    <source>
        <dbReference type="ARBA" id="ARBA00023054"/>
    </source>
</evidence>
<keyword evidence="3 4" id="KW-0175">Coiled coil</keyword>
<feature type="region of interest" description="Disordered" evidence="5">
    <location>
        <begin position="473"/>
        <end position="522"/>
    </location>
</feature>